<evidence type="ECO:0000256" key="1">
    <source>
        <dbReference type="SAM" id="MobiDB-lite"/>
    </source>
</evidence>
<evidence type="ECO:0008006" key="4">
    <source>
        <dbReference type="Google" id="ProtNLM"/>
    </source>
</evidence>
<evidence type="ECO:0000313" key="3">
    <source>
        <dbReference type="Proteomes" id="UP000766486"/>
    </source>
</evidence>
<proteinExistence type="predicted"/>
<name>A0ABY6UYU5_BIOOC</name>
<dbReference type="Proteomes" id="UP000766486">
    <property type="component" value="Unassembled WGS sequence"/>
</dbReference>
<protein>
    <recommendedName>
        <fullName evidence="4">DUF3824 domain-containing protein</fullName>
    </recommendedName>
</protein>
<keyword evidence="3" id="KW-1185">Reference proteome</keyword>
<dbReference type="EMBL" id="CABFNS010000909">
    <property type="protein sequence ID" value="VUC35307.1"/>
    <property type="molecule type" value="Genomic_DNA"/>
</dbReference>
<sequence>MSVPYRSGRDYRPDGGLADGYYDPSQYYGDSKAYASDSPPRSHRHRDDLGRPSRRHKSEHRRAPADAYDDAYEKPSRRRSRRDPGPDQPDIVYDPYYGKKRSSHDPTSPSYSREPERSRRHDEDRDRERRSRRHERSSMPPPTREPYDAYPAPGYSQDRKSDRRSKKYRAEPEPRSSRHHRRPSPSPEPRPRRHEPPMSRSKGGHYRDYDDHYGAPPPRRARSHERPKYDFDRPAPRGRPTEHGSARSREAPTGRRKSVPASPKNKGPPWWQNPMLQAGARYAFTAGAQAALRNKDESGPWMGPKGAKVATAALSAALVDGIIAQKQGGDGDGGKH</sequence>
<feature type="compositionally biased region" description="Basic and acidic residues" evidence="1">
    <location>
        <begin position="113"/>
        <end position="129"/>
    </location>
</feature>
<comment type="caution">
    <text evidence="2">The sequence shown here is derived from an EMBL/GenBank/DDBJ whole genome shotgun (WGS) entry which is preliminary data.</text>
</comment>
<reference evidence="2 3" key="1">
    <citation type="submission" date="2019-06" db="EMBL/GenBank/DDBJ databases">
        <authorList>
            <person name="Broberg M."/>
        </authorList>
    </citation>
    <scope>NUCLEOTIDE SEQUENCE [LARGE SCALE GENOMIC DNA]</scope>
</reference>
<feature type="compositionally biased region" description="Basic and acidic residues" evidence="1">
    <location>
        <begin position="224"/>
        <end position="253"/>
    </location>
</feature>
<evidence type="ECO:0000313" key="2">
    <source>
        <dbReference type="EMBL" id="VUC35307.1"/>
    </source>
</evidence>
<gene>
    <name evidence="2" type="ORF">CLO192961_LOCUS408906</name>
</gene>
<feature type="region of interest" description="Disordered" evidence="1">
    <location>
        <begin position="1"/>
        <end position="274"/>
    </location>
</feature>
<accession>A0ABY6UYU5</accession>
<organism evidence="2 3">
    <name type="scientific">Bionectria ochroleuca</name>
    <name type="common">Gliocladium roseum</name>
    <dbReference type="NCBI Taxonomy" id="29856"/>
    <lineage>
        <taxon>Eukaryota</taxon>
        <taxon>Fungi</taxon>
        <taxon>Dikarya</taxon>
        <taxon>Ascomycota</taxon>
        <taxon>Pezizomycotina</taxon>
        <taxon>Sordariomycetes</taxon>
        <taxon>Hypocreomycetidae</taxon>
        <taxon>Hypocreales</taxon>
        <taxon>Bionectriaceae</taxon>
        <taxon>Clonostachys</taxon>
    </lineage>
</organism>